<evidence type="ECO:0008006" key="10">
    <source>
        <dbReference type="Google" id="ProtNLM"/>
    </source>
</evidence>
<comment type="caution">
    <text evidence="8">The sequence shown here is derived from an EMBL/GenBank/DDBJ whole genome shotgun (WGS) entry which is preliminary data.</text>
</comment>
<keyword evidence="4 6" id="KW-0175">Coiled coil</keyword>
<gene>
    <name evidence="8" type="ORF">KSP39_PZI019573</name>
</gene>
<keyword evidence="3" id="KW-0221">Differentiation</keyword>
<reference evidence="8 9" key="1">
    <citation type="journal article" date="2022" name="Nat. Plants">
        <title>Genomes of leafy and leafless Platanthera orchids illuminate the evolution of mycoheterotrophy.</title>
        <authorList>
            <person name="Li M.H."/>
            <person name="Liu K.W."/>
            <person name="Li Z."/>
            <person name="Lu H.C."/>
            <person name="Ye Q.L."/>
            <person name="Zhang D."/>
            <person name="Wang J.Y."/>
            <person name="Li Y.F."/>
            <person name="Zhong Z.M."/>
            <person name="Liu X."/>
            <person name="Yu X."/>
            <person name="Liu D.K."/>
            <person name="Tu X.D."/>
            <person name="Liu B."/>
            <person name="Hao Y."/>
            <person name="Liao X.Y."/>
            <person name="Jiang Y.T."/>
            <person name="Sun W.H."/>
            <person name="Chen J."/>
            <person name="Chen Y.Q."/>
            <person name="Ai Y."/>
            <person name="Zhai J.W."/>
            <person name="Wu S.S."/>
            <person name="Zhou Z."/>
            <person name="Hsiao Y.Y."/>
            <person name="Wu W.L."/>
            <person name="Chen Y.Y."/>
            <person name="Lin Y.F."/>
            <person name="Hsu J.L."/>
            <person name="Li C.Y."/>
            <person name="Wang Z.W."/>
            <person name="Zhao X."/>
            <person name="Zhong W.Y."/>
            <person name="Ma X.K."/>
            <person name="Ma L."/>
            <person name="Huang J."/>
            <person name="Chen G.Z."/>
            <person name="Huang M.Z."/>
            <person name="Huang L."/>
            <person name="Peng D.H."/>
            <person name="Luo Y.B."/>
            <person name="Zou S.Q."/>
            <person name="Chen S.P."/>
            <person name="Lan S."/>
            <person name="Tsai W.C."/>
            <person name="Van de Peer Y."/>
            <person name="Liu Z.J."/>
        </authorList>
    </citation>
    <scope>NUCLEOTIDE SEQUENCE [LARGE SCALE GENOMIC DNA]</scope>
    <source>
        <strain evidence="8">Lor287</strain>
    </source>
</reference>
<feature type="coiled-coil region" evidence="6">
    <location>
        <begin position="128"/>
        <end position="221"/>
    </location>
</feature>
<dbReference type="PANTHER" id="PTHR33405">
    <property type="entry name" value="PROTEIN FLX-LIKE 2"/>
    <property type="match status" value="1"/>
</dbReference>
<evidence type="ECO:0000256" key="2">
    <source>
        <dbReference type="ARBA" id="ARBA00022473"/>
    </source>
</evidence>
<dbReference type="PANTHER" id="PTHR33405:SF19">
    <property type="entry name" value="OS08G0430100 PROTEIN"/>
    <property type="match status" value="1"/>
</dbReference>
<evidence type="ECO:0000256" key="4">
    <source>
        <dbReference type="ARBA" id="ARBA00023054"/>
    </source>
</evidence>
<evidence type="ECO:0000256" key="3">
    <source>
        <dbReference type="ARBA" id="ARBA00022782"/>
    </source>
</evidence>
<feature type="region of interest" description="Disordered" evidence="7">
    <location>
        <begin position="16"/>
        <end position="44"/>
    </location>
</feature>
<protein>
    <recommendedName>
        <fullName evidence="10">Protein FLX-like 3</fullName>
    </recommendedName>
</protein>
<keyword evidence="5" id="KW-0287">Flowering</keyword>
<name>A0AAP0FY15_9ASPA</name>
<evidence type="ECO:0000256" key="7">
    <source>
        <dbReference type="SAM" id="MobiDB-lite"/>
    </source>
</evidence>
<evidence type="ECO:0000256" key="5">
    <source>
        <dbReference type="ARBA" id="ARBA00023089"/>
    </source>
</evidence>
<dbReference type="InterPro" id="IPR040353">
    <property type="entry name" value="FLX/FLX-like"/>
</dbReference>
<proteinExistence type="inferred from homology"/>
<accession>A0AAP0FY15</accession>
<evidence type="ECO:0000256" key="1">
    <source>
        <dbReference type="ARBA" id="ARBA00005405"/>
    </source>
</evidence>
<evidence type="ECO:0000256" key="6">
    <source>
        <dbReference type="SAM" id="Coils"/>
    </source>
</evidence>
<organism evidence="8 9">
    <name type="scientific">Platanthera zijinensis</name>
    <dbReference type="NCBI Taxonomy" id="2320716"/>
    <lineage>
        <taxon>Eukaryota</taxon>
        <taxon>Viridiplantae</taxon>
        <taxon>Streptophyta</taxon>
        <taxon>Embryophyta</taxon>
        <taxon>Tracheophyta</taxon>
        <taxon>Spermatophyta</taxon>
        <taxon>Magnoliopsida</taxon>
        <taxon>Liliopsida</taxon>
        <taxon>Asparagales</taxon>
        <taxon>Orchidaceae</taxon>
        <taxon>Orchidoideae</taxon>
        <taxon>Orchideae</taxon>
        <taxon>Orchidinae</taxon>
        <taxon>Platanthera</taxon>
    </lineage>
</organism>
<keyword evidence="9" id="KW-1185">Reference proteome</keyword>
<evidence type="ECO:0000313" key="9">
    <source>
        <dbReference type="Proteomes" id="UP001418222"/>
    </source>
</evidence>
<dbReference type="GO" id="GO:0030154">
    <property type="term" value="P:cell differentiation"/>
    <property type="evidence" value="ECO:0007669"/>
    <property type="project" value="UniProtKB-KW"/>
</dbReference>
<dbReference type="EMBL" id="JBBWWQ010000017">
    <property type="protein sequence ID" value="KAK8923991.1"/>
    <property type="molecule type" value="Genomic_DNA"/>
</dbReference>
<evidence type="ECO:0000313" key="8">
    <source>
        <dbReference type="EMBL" id="KAK8923991.1"/>
    </source>
</evidence>
<dbReference type="Proteomes" id="UP001418222">
    <property type="component" value="Unassembled WGS sequence"/>
</dbReference>
<sequence>MNKCSHFCQPAMAGRNRLPRRQEPHSFHDVLQPPLRRGHGPIPLPPIEEEIAIRRDEIRRLRADTHLQVEENVALRREIAAAKDEIHSLGQLITKVRADKEVRGRDLLQRSLELEKELIGLEPIKSELLQLKSEAQKMDAVRKELSAEAQNISNELKRLLAENQQIPTLRAEIEGMREELGRARSAYEYEKKASVDQMEQRQVLDKNLASMAREVEKLRADRISAGNRGRSVGPGASYGDDGYGVEKALYGSGSWLSYEHQGFPRR</sequence>
<keyword evidence="2" id="KW-0217">Developmental protein</keyword>
<dbReference type="GO" id="GO:0009908">
    <property type="term" value="P:flower development"/>
    <property type="evidence" value="ECO:0007669"/>
    <property type="project" value="UniProtKB-KW"/>
</dbReference>
<comment type="similarity">
    <text evidence="1">Belongs to the FLX family.</text>
</comment>
<dbReference type="AlphaFoldDB" id="A0AAP0FY15"/>